<dbReference type="AlphaFoldDB" id="A0AAD8U9N0"/>
<feature type="region of interest" description="Disordered" evidence="1">
    <location>
        <begin position="101"/>
        <end position="141"/>
    </location>
</feature>
<reference evidence="2" key="1">
    <citation type="submission" date="2021-12" db="EMBL/GenBank/DDBJ databases">
        <title>Comparative genomics, transcriptomics and evolutionary studies reveal genomic signatures of adaptation to plant cell wall in hemibiotrophic fungi.</title>
        <authorList>
            <consortium name="DOE Joint Genome Institute"/>
            <person name="Baroncelli R."/>
            <person name="Diaz J.F."/>
            <person name="Benocci T."/>
            <person name="Peng M."/>
            <person name="Battaglia E."/>
            <person name="Haridas S."/>
            <person name="Andreopoulos W."/>
            <person name="Labutti K."/>
            <person name="Pangilinan J."/>
            <person name="Floch G.L."/>
            <person name="Makela M.R."/>
            <person name="Henrissat B."/>
            <person name="Grigoriev I.V."/>
            <person name="Crouch J.A."/>
            <person name="De Vries R.P."/>
            <person name="Sukno S.A."/>
            <person name="Thon M.R."/>
        </authorList>
    </citation>
    <scope>NUCLEOTIDE SEQUENCE</scope>
    <source>
        <strain evidence="2">CBS 112980</strain>
    </source>
</reference>
<organism evidence="2 3">
    <name type="scientific">Glomerella acutata</name>
    <name type="common">Colletotrichum acutatum</name>
    <dbReference type="NCBI Taxonomy" id="27357"/>
    <lineage>
        <taxon>Eukaryota</taxon>
        <taxon>Fungi</taxon>
        <taxon>Dikarya</taxon>
        <taxon>Ascomycota</taxon>
        <taxon>Pezizomycotina</taxon>
        <taxon>Sordariomycetes</taxon>
        <taxon>Hypocreomycetidae</taxon>
        <taxon>Glomerellales</taxon>
        <taxon>Glomerellaceae</taxon>
        <taxon>Colletotrichum</taxon>
        <taxon>Colletotrichum acutatum species complex</taxon>
    </lineage>
</organism>
<dbReference type="EMBL" id="JAHMHS010000128">
    <property type="protein sequence ID" value="KAK1714929.1"/>
    <property type="molecule type" value="Genomic_DNA"/>
</dbReference>
<evidence type="ECO:0000313" key="2">
    <source>
        <dbReference type="EMBL" id="KAK1714929.1"/>
    </source>
</evidence>
<dbReference type="RefSeq" id="XP_060360072.1">
    <property type="nucleotide sequence ID" value="XM_060508757.1"/>
</dbReference>
<evidence type="ECO:0000313" key="3">
    <source>
        <dbReference type="Proteomes" id="UP001244207"/>
    </source>
</evidence>
<keyword evidence="3" id="KW-1185">Reference proteome</keyword>
<accession>A0AAD8U9N0</accession>
<feature type="compositionally biased region" description="Basic and acidic residues" evidence="1">
    <location>
        <begin position="109"/>
        <end position="122"/>
    </location>
</feature>
<sequence>MCCRAAIGILLMHHARQGGWDSESGLVTCTHDTTLSKQRASQVKPAQVLPPPVLPFQILNHFFSRLNLDTENHKPLAQIAVKHTSSALDEEYILQPREPGMSFFRKSSSRGDKPEAKAEPEKTSATALQTAPKPGPGSEFPFEERMRARYHDSAKLKTSLDSIYGQGNYKVKERANRFILMLPKPLKKDELAAIEQRIRVHYHD</sequence>
<protein>
    <submittedName>
        <fullName evidence="2">Uncharacterized protein</fullName>
    </submittedName>
</protein>
<dbReference type="Proteomes" id="UP001244207">
    <property type="component" value="Unassembled WGS sequence"/>
</dbReference>
<comment type="caution">
    <text evidence="2">The sequence shown here is derived from an EMBL/GenBank/DDBJ whole genome shotgun (WGS) entry which is preliminary data.</text>
</comment>
<proteinExistence type="predicted"/>
<name>A0AAD8U9N0_GLOAC</name>
<dbReference type="GeneID" id="85392656"/>
<evidence type="ECO:0000256" key="1">
    <source>
        <dbReference type="SAM" id="MobiDB-lite"/>
    </source>
</evidence>
<gene>
    <name evidence="2" type="ORF">BDZ83DRAFT_62946</name>
</gene>